<evidence type="ECO:0000256" key="3">
    <source>
        <dbReference type="ARBA" id="ARBA00022729"/>
    </source>
</evidence>
<dbReference type="InterPro" id="IPR006182">
    <property type="entry name" value="FliF_N_dom"/>
</dbReference>
<feature type="domain" description="Flagellar M-ring N-terminal" evidence="9">
    <location>
        <begin position="1"/>
        <end position="164"/>
    </location>
</feature>
<dbReference type="PANTHER" id="PTHR30046">
    <property type="entry name" value="FLAGELLAR M-RING PROTEIN"/>
    <property type="match status" value="1"/>
</dbReference>
<evidence type="ECO:0000256" key="5">
    <source>
        <dbReference type="ARBA" id="ARBA00023139"/>
    </source>
</evidence>
<dbReference type="Gene3D" id="3.30.300.30">
    <property type="match status" value="1"/>
</dbReference>
<dbReference type="KEGG" id="lto:RGQ30_30360"/>
<proteinExistence type="inferred from homology"/>
<keyword evidence="7 8" id="KW-0449">Lipoprotein</keyword>
<organism evidence="10 11">
    <name type="scientific">Limnobacter thiooxidans</name>
    <dbReference type="NCBI Taxonomy" id="131080"/>
    <lineage>
        <taxon>Bacteria</taxon>
        <taxon>Pseudomonadati</taxon>
        <taxon>Pseudomonadota</taxon>
        <taxon>Betaproteobacteria</taxon>
        <taxon>Burkholderiales</taxon>
        <taxon>Burkholderiaceae</taxon>
        <taxon>Limnobacter</taxon>
    </lineage>
</organism>
<evidence type="ECO:0000259" key="9">
    <source>
        <dbReference type="Pfam" id="PF01514"/>
    </source>
</evidence>
<name>A0AA86MFS3_9BURK</name>
<dbReference type="InterPro" id="IPR003282">
    <property type="entry name" value="T3SS_SctJ"/>
</dbReference>
<dbReference type="Pfam" id="PF01514">
    <property type="entry name" value="YscJ_FliF"/>
    <property type="match status" value="1"/>
</dbReference>
<dbReference type="GO" id="GO:0009306">
    <property type="term" value="P:protein secretion"/>
    <property type="evidence" value="ECO:0007669"/>
    <property type="project" value="InterPro"/>
</dbReference>
<keyword evidence="5 8" id="KW-0564">Palmitate</keyword>
<evidence type="ECO:0000256" key="8">
    <source>
        <dbReference type="RuleBase" id="RU364102"/>
    </source>
</evidence>
<dbReference type="Proteomes" id="UP001329151">
    <property type="component" value="Chromosome"/>
</dbReference>
<accession>A0AA86MFS3</accession>
<dbReference type="EMBL" id="AP028947">
    <property type="protein sequence ID" value="BET27535.1"/>
    <property type="molecule type" value="Genomic_DNA"/>
</dbReference>
<evidence type="ECO:0000256" key="4">
    <source>
        <dbReference type="ARBA" id="ARBA00023136"/>
    </source>
</evidence>
<evidence type="ECO:0000256" key="6">
    <source>
        <dbReference type="ARBA" id="ARBA00023237"/>
    </source>
</evidence>
<evidence type="ECO:0000256" key="7">
    <source>
        <dbReference type="ARBA" id="ARBA00023288"/>
    </source>
</evidence>
<dbReference type="PRINTS" id="PR01338">
    <property type="entry name" value="TYPE3OMKPROT"/>
</dbReference>
<keyword evidence="8" id="KW-1133">Transmembrane helix</keyword>
<dbReference type="GO" id="GO:0009279">
    <property type="term" value="C:cell outer membrane"/>
    <property type="evidence" value="ECO:0007669"/>
    <property type="project" value="UniProtKB-SubCell"/>
</dbReference>
<comment type="subcellular location">
    <subcellularLocation>
        <location evidence="1">Cell outer membrane</location>
        <topology evidence="1">Lipid-anchor</topology>
    </subcellularLocation>
</comment>
<protein>
    <recommendedName>
        <fullName evidence="8">Lipoprotein</fullName>
    </recommendedName>
</protein>
<comment type="similarity">
    <text evidence="2 8">Belongs to the YscJ lipoprotein family.</text>
</comment>
<keyword evidence="6 8" id="KW-0998">Cell outer membrane</keyword>
<dbReference type="NCBIfam" id="TIGR02544">
    <property type="entry name" value="III_secr_YscJ"/>
    <property type="match status" value="1"/>
</dbReference>
<feature type="transmembrane region" description="Helical" evidence="8">
    <location>
        <begin position="194"/>
        <end position="215"/>
    </location>
</feature>
<dbReference type="Gene3D" id="3.30.70.1530">
    <property type="entry name" value="Hypothetical protein rpa1041"/>
    <property type="match status" value="1"/>
</dbReference>
<keyword evidence="4 8" id="KW-0472">Membrane</keyword>
<keyword evidence="3 8" id="KW-0732">Signal</keyword>
<keyword evidence="11" id="KW-1185">Reference proteome</keyword>
<dbReference type="InterPro" id="IPR045851">
    <property type="entry name" value="AMP-bd_C_sf"/>
</dbReference>
<reference evidence="10 11" key="1">
    <citation type="submission" date="2023-10" db="EMBL/GenBank/DDBJ databases">
        <title>Complete Genome Sequence of Limnobacter thiooxidans CS-K2T, Isolated from freshwater lake sediments in Bavaria, Germany.</title>
        <authorList>
            <person name="Naruki M."/>
            <person name="Watanabe A."/>
            <person name="Warashina T."/>
            <person name="Morita T."/>
            <person name="Arakawa K."/>
        </authorList>
    </citation>
    <scope>NUCLEOTIDE SEQUENCE [LARGE SCALE GENOMIC DNA]</scope>
    <source>
        <strain evidence="10 11">CS-K2</strain>
    </source>
</reference>
<evidence type="ECO:0000256" key="1">
    <source>
        <dbReference type="ARBA" id="ARBA00004459"/>
    </source>
</evidence>
<keyword evidence="8" id="KW-0812">Transmembrane</keyword>
<dbReference type="AlphaFoldDB" id="A0AA86MFS3"/>
<dbReference type="InterPro" id="IPR043427">
    <property type="entry name" value="YscJ/FliF"/>
</dbReference>
<evidence type="ECO:0000313" key="11">
    <source>
        <dbReference type="Proteomes" id="UP001329151"/>
    </source>
</evidence>
<evidence type="ECO:0000313" key="10">
    <source>
        <dbReference type="EMBL" id="BET27535.1"/>
    </source>
</evidence>
<evidence type="ECO:0000256" key="2">
    <source>
        <dbReference type="ARBA" id="ARBA00009509"/>
    </source>
</evidence>
<gene>
    <name evidence="10" type="ORF">RGQ30_30360</name>
</gene>
<dbReference type="PANTHER" id="PTHR30046:SF2">
    <property type="entry name" value="YOP PROTEINS TRANSLOCATION LIPOPROTEIN J"/>
    <property type="match status" value="1"/>
</dbReference>
<sequence>MFNGLSEQEANEVYSHLLDAGIPAEKARTKEGLTITVPENLSATALGITQAKGLPRDKKSSIGQVFKKENMISSPLEERARYLYALSQELEDTLMRIDGVLSAKVHIVLPERANPGEALSPSSAAVFVKYAEKAQFPAYIPKVREMVFKSIPGITGDAQSNVTVTAIPSEPKIDECVPLVWYGPMALSAADKGYFLAIVYIILLMWMLTIALTWLQAKGIDQWPAVLKSLRSRFIK</sequence>